<dbReference type="Pfam" id="PF14031">
    <property type="entry name" value="D-ser_dehydrat"/>
    <property type="match status" value="1"/>
</dbReference>
<dbReference type="InterPro" id="IPR026956">
    <property type="entry name" value="D-ser_dehydrat-like_dom"/>
</dbReference>
<reference evidence="2 3" key="2">
    <citation type="submission" date="2020-03" db="EMBL/GenBank/DDBJ databases">
        <authorList>
            <person name="Ichikawa N."/>
            <person name="Kimura A."/>
            <person name="Kitahashi Y."/>
            <person name="Uohara A."/>
        </authorList>
    </citation>
    <scope>NUCLEOTIDE SEQUENCE [LARGE SCALE GENOMIC DNA]</scope>
    <source>
        <strain evidence="2 3">NBRC 107702</strain>
    </source>
</reference>
<dbReference type="KEGG" id="pfla:Pflav_043950"/>
<dbReference type="PANTHER" id="PTHR28004:SF8">
    <property type="entry name" value="D-SERINE DEAMINASE"/>
    <property type="match status" value="1"/>
</dbReference>
<name>A0A6F8XVY0_9ACTN</name>
<keyword evidence="3" id="KW-1185">Reference proteome</keyword>
<dbReference type="Gene3D" id="3.20.20.10">
    <property type="entry name" value="Alanine racemase"/>
    <property type="match status" value="1"/>
</dbReference>
<proteinExistence type="predicted"/>
<organism evidence="2 3">
    <name type="scientific">Phytohabitans flavus</name>
    <dbReference type="NCBI Taxonomy" id="1076124"/>
    <lineage>
        <taxon>Bacteria</taxon>
        <taxon>Bacillati</taxon>
        <taxon>Actinomycetota</taxon>
        <taxon>Actinomycetes</taxon>
        <taxon>Micromonosporales</taxon>
        <taxon>Micromonosporaceae</taxon>
    </lineage>
</organism>
<sequence>MPAEHPKGLPPGADPRGANIFDGTFPLPTAVLDDAALRHNIATMARYCADNSVLLAPHGKTTMCPPLIQRQLDHGAWAVTAATAWQAGMMASFGVPRVLIANEVVDAGSTALLDRLLADRPDLELYCYADSAAALDALLGGIAPSRRARLRLLVELGIAGGRTGLRDDREALDLARRIATGPATLAGVAAFEGIIDEPVLATGLARVDAFLRRVADLCLAIDAAGLAGADPIATIGGSAYFDRVVRLLPDALAGTAFRTVLRSGCYVTHDAGSYQLLSPFGASGRERPRLREALHVWAPVLSRPEPGLAICGLGRRDASADAGLPVPQLVRAGTGLTAPLLSTVVTAVNDQHAYLQVSPATALAVGDLVRFGISHPCTTFDKWRRIPVVDPDGTVIEVAQTFF</sequence>
<dbReference type="SUPFAM" id="SSF51419">
    <property type="entry name" value="PLP-binding barrel"/>
    <property type="match status" value="1"/>
</dbReference>
<dbReference type="EMBL" id="AP022870">
    <property type="protein sequence ID" value="BCB77985.1"/>
    <property type="molecule type" value="Genomic_DNA"/>
</dbReference>
<dbReference type="InterPro" id="IPR051466">
    <property type="entry name" value="D-amino_acid_metab_enzyme"/>
</dbReference>
<gene>
    <name evidence="2" type="ORF">Pflav_043950</name>
</gene>
<dbReference type="PANTHER" id="PTHR28004">
    <property type="entry name" value="ZGC:162816-RELATED"/>
    <property type="match status" value="1"/>
</dbReference>
<dbReference type="AlphaFoldDB" id="A0A6F8XVY0"/>
<dbReference type="Proteomes" id="UP000502508">
    <property type="component" value="Chromosome"/>
</dbReference>
<protein>
    <submittedName>
        <fullName evidence="2">Alanine racemase</fullName>
    </submittedName>
</protein>
<evidence type="ECO:0000313" key="2">
    <source>
        <dbReference type="EMBL" id="BCB77985.1"/>
    </source>
</evidence>
<dbReference type="InterPro" id="IPR042208">
    <property type="entry name" value="D-ser_dehydrat-like_sf"/>
</dbReference>
<evidence type="ECO:0000313" key="3">
    <source>
        <dbReference type="Proteomes" id="UP000502508"/>
    </source>
</evidence>
<reference evidence="2 3" key="1">
    <citation type="submission" date="2020-03" db="EMBL/GenBank/DDBJ databases">
        <title>Whole genome shotgun sequence of Phytohabitans flavus NBRC 107702.</title>
        <authorList>
            <person name="Komaki H."/>
            <person name="Tamura T."/>
        </authorList>
    </citation>
    <scope>NUCLEOTIDE SEQUENCE [LARGE SCALE GENOMIC DNA]</scope>
    <source>
        <strain evidence="2 3">NBRC 107702</strain>
    </source>
</reference>
<feature type="domain" description="D-serine dehydratase-like" evidence="1">
    <location>
        <begin position="293"/>
        <end position="390"/>
    </location>
</feature>
<evidence type="ECO:0000259" key="1">
    <source>
        <dbReference type="SMART" id="SM01119"/>
    </source>
</evidence>
<accession>A0A6F8XVY0</accession>
<dbReference type="Gene3D" id="2.40.37.20">
    <property type="entry name" value="D-serine dehydratase-like domain"/>
    <property type="match status" value="1"/>
</dbReference>
<dbReference type="InterPro" id="IPR029066">
    <property type="entry name" value="PLP-binding_barrel"/>
</dbReference>
<dbReference type="RefSeq" id="WP_173037625.1">
    <property type="nucleotide sequence ID" value="NZ_AP022870.1"/>
</dbReference>
<dbReference type="SMART" id="SM01119">
    <property type="entry name" value="D-ser_dehydrat"/>
    <property type="match status" value="1"/>
</dbReference>